<dbReference type="SUPFAM" id="SSF55785">
    <property type="entry name" value="PYP-like sensor domain (PAS domain)"/>
    <property type="match status" value="1"/>
</dbReference>
<dbReference type="SMART" id="SM00387">
    <property type="entry name" value="HATPase_c"/>
    <property type="match status" value="1"/>
</dbReference>
<dbReference type="PANTHER" id="PTHR24421">
    <property type="entry name" value="NITRATE/NITRITE SENSOR PROTEIN NARX-RELATED"/>
    <property type="match status" value="1"/>
</dbReference>
<dbReference type="GO" id="GO:0000155">
    <property type="term" value="F:phosphorelay sensor kinase activity"/>
    <property type="evidence" value="ECO:0007669"/>
    <property type="project" value="InterPro"/>
</dbReference>
<sequence length="493" mass="53841">MNVLIIEDSEDDALLLAGCFKRAGYPLVFRRVANAAETRQALNAGNWDAILSDHSMPGFNALAALELMQELHHDLPFIIVSGVIDEETAIAAMRAGAHDYLSKDRLDRLVPAVEREMREAKNRAERRTALEAVKESEARFRALVSNIPGMVFQLLRQADGGFRFLYISEGADALLGLAPNELCAASRLFFESVAAEDRPSFDAALANSAGALSQMNWDGRIRSTDGTEKWINLRAAPRQIASSEVQWEGIASNITQSKLAENELRESRAQLSELSSHLEAAKEEERERIARDIHDELGGTLVAIKIETSLLSSRLPSDPLQLRKRVRGIEGLIDEAISTAGRVARELRPGILKDFGLAAAIECQADDFSQRVGLACDTTGIAHDVDPDEKTSLALFRVFQEALTNVAKHAQATQVSIRLGASGDNLTLEISDNGRGISAEDMHKPKSFGLRGIRERMIGLGGSLELARNSPQGTHVILRAPYQPNGTARPDPL</sequence>
<feature type="domain" description="Response regulatory" evidence="7">
    <location>
        <begin position="2"/>
        <end position="118"/>
    </location>
</feature>
<evidence type="ECO:0000256" key="3">
    <source>
        <dbReference type="ARBA" id="ARBA00023012"/>
    </source>
</evidence>
<evidence type="ECO:0000313" key="10">
    <source>
        <dbReference type="EMBL" id="BBO21385.1"/>
    </source>
</evidence>
<dbReference type="InterPro" id="IPR005467">
    <property type="entry name" value="His_kinase_dom"/>
</dbReference>
<dbReference type="SUPFAM" id="SSF55874">
    <property type="entry name" value="ATPase domain of HSP90 chaperone/DNA topoisomerase II/histidine kinase"/>
    <property type="match status" value="1"/>
</dbReference>
<dbReference type="InterPro" id="IPR013655">
    <property type="entry name" value="PAS_fold_3"/>
</dbReference>
<dbReference type="InterPro" id="IPR050482">
    <property type="entry name" value="Sensor_HK_TwoCompSys"/>
</dbReference>
<evidence type="ECO:0000256" key="2">
    <source>
        <dbReference type="ARBA" id="ARBA00022777"/>
    </source>
</evidence>
<feature type="modified residue" description="4-aspartylphosphate" evidence="4">
    <location>
        <position position="53"/>
    </location>
</feature>
<protein>
    <submittedName>
        <fullName evidence="10">Response regulator</fullName>
    </submittedName>
</protein>
<gene>
    <name evidence="10" type="ORF">DSYM_20840</name>
</gene>
<dbReference type="Pfam" id="PF02518">
    <property type="entry name" value="HATPase_c"/>
    <property type="match status" value="1"/>
</dbReference>
<feature type="domain" description="PAS" evidence="8">
    <location>
        <begin position="136"/>
        <end position="205"/>
    </location>
</feature>
<dbReference type="Proteomes" id="UP000662914">
    <property type="component" value="Chromosome"/>
</dbReference>
<dbReference type="CDD" id="cd16917">
    <property type="entry name" value="HATPase_UhpB-NarQ-NarX-like"/>
    <property type="match status" value="1"/>
</dbReference>
<dbReference type="InterPro" id="IPR003594">
    <property type="entry name" value="HATPase_dom"/>
</dbReference>
<dbReference type="AlphaFoldDB" id="A0A809RAK8"/>
<dbReference type="KEGG" id="ddz:DSYM_20840"/>
<dbReference type="InterPro" id="IPR036890">
    <property type="entry name" value="HATPase_C_sf"/>
</dbReference>
<dbReference type="Gene3D" id="3.30.450.20">
    <property type="entry name" value="PAS domain"/>
    <property type="match status" value="1"/>
</dbReference>
<evidence type="ECO:0000259" key="8">
    <source>
        <dbReference type="PROSITE" id="PS50112"/>
    </source>
</evidence>
<feature type="coiled-coil region" evidence="5">
    <location>
        <begin position="257"/>
        <end position="288"/>
    </location>
</feature>
<keyword evidence="2" id="KW-0418">Kinase</keyword>
<dbReference type="Gene3D" id="3.30.565.10">
    <property type="entry name" value="Histidine kinase-like ATPase, C-terminal domain"/>
    <property type="match status" value="1"/>
</dbReference>
<organism evidence="10 11">
    <name type="scientific">Candidatus Desulfobacillus denitrificans</name>
    <dbReference type="NCBI Taxonomy" id="2608985"/>
    <lineage>
        <taxon>Bacteria</taxon>
        <taxon>Pseudomonadati</taxon>
        <taxon>Pseudomonadota</taxon>
        <taxon>Betaproteobacteria</taxon>
        <taxon>Candidatus Desulfobacillus</taxon>
    </lineage>
</organism>
<dbReference type="NCBIfam" id="TIGR00229">
    <property type="entry name" value="sensory_box"/>
    <property type="match status" value="1"/>
</dbReference>
<proteinExistence type="predicted"/>
<keyword evidence="4" id="KW-0597">Phosphoprotein</keyword>
<feature type="domain" description="Histidine kinase" evidence="6">
    <location>
        <begin position="395"/>
        <end position="484"/>
    </location>
</feature>
<dbReference type="InterPro" id="IPR035965">
    <property type="entry name" value="PAS-like_dom_sf"/>
</dbReference>
<evidence type="ECO:0000256" key="1">
    <source>
        <dbReference type="ARBA" id="ARBA00022679"/>
    </source>
</evidence>
<dbReference type="PANTHER" id="PTHR24421:SF59">
    <property type="entry name" value="OXYGEN SENSOR HISTIDINE KINASE NREB"/>
    <property type="match status" value="1"/>
</dbReference>
<evidence type="ECO:0000256" key="4">
    <source>
        <dbReference type="PROSITE-ProRule" id="PRU00169"/>
    </source>
</evidence>
<keyword evidence="3" id="KW-0902">Two-component regulatory system</keyword>
<dbReference type="Gene3D" id="3.40.50.2300">
    <property type="match status" value="1"/>
</dbReference>
<dbReference type="SMART" id="SM00091">
    <property type="entry name" value="PAS"/>
    <property type="match status" value="1"/>
</dbReference>
<dbReference type="CDD" id="cd00156">
    <property type="entry name" value="REC"/>
    <property type="match status" value="1"/>
</dbReference>
<name>A0A809RAK8_9PROT</name>
<dbReference type="PROSITE" id="PS50112">
    <property type="entry name" value="PAS"/>
    <property type="match status" value="1"/>
</dbReference>
<dbReference type="SUPFAM" id="SSF52172">
    <property type="entry name" value="CheY-like"/>
    <property type="match status" value="1"/>
</dbReference>
<accession>A0A809RAK8</accession>
<dbReference type="PROSITE" id="PS50109">
    <property type="entry name" value="HIS_KIN"/>
    <property type="match status" value="1"/>
</dbReference>
<dbReference type="PROSITE" id="PS50110">
    <property type="entry name" value="RESPONSE_REGULATORY"/>
    <property type="match status" value="1"/>
</dbReference>
<evidence type="ECO:0000259" key="7">
    <source>
        <dbReference type="PROSITE" id="PS50110"/>
    </source>
</evidence>
<keyword evidence="5" id="KW-0175">Coiled coil</keyword>
<dbReference type="InterPro" id="IPR000700">
    <property type="entry name" value="PAS-assoc_C"/>
</dbReference>
<evidence type="ECO:0000259" key="6">
    <source>
        <dbReference type="PROSITE" id="PS50109"/>
    </source>
</evidence>
<dbReference type="CDD" id="cd00130">
    <property type="entry name" value="PAS"/>
    <property type="match status" value="1"/>
</dbReference>
<keyword evidence="1" id="KW-0808">Transferase</keyword>
<evidence type="ECO:0000313" key="11">
    <source>
        <dbReference type="Proteomes" id="UP000662914"/>
    </source>
</evidence>
<dbReference type="Pfam" id="PF00072">
    <property type="entry name" value="Response_reg"/>
    <property type="match status" value="1"/>
</dbReference>
<evidence type="ECO:0000256" key="5">
    <source>
        <dbReference type="SAM" id="Coils"/>
    </source>
</evidence>
<dbReference type="InterPro" id="IPR000014">
    <property type="entry name" value="PAS"/>
</dbReference>
<dbReference type="Pfam" id="PF08447">
    <property type="entry name" value="PAS_3"/>
    <property type="match status" value="1"/>
</dbReference>
<dbReference type="SMART" id="SM00448">
    <property type="entry name" value="REC"/>
    <property type="match status" value="1"/>
</dbReference>
<dbReference type="GO" id="GO:0046983">
    <property type="term" value="F:protein dimerization activity"/>
    <property type="evidence" value="ECO:0007669"/>
    <property type="project" value="InterPro"/>
</dbReference>
<dbReference type="InterPro" id="IPR011712">
    <property type="entry name" value="Sig_transdc_His_kin_sub3_dim/P"/>
</dbReference>
<dbReference type="PROSITE" id="PS50113">
    <property type="entry name" value="PAC"/>
    <property type="match status" value="1"/>
</dbReference>
<dbReference type="Gene3D" id="1.20.5.1930">
    <property type="match status" value="1"/>
</dbReference>
<dbReference type="InterPro" id="IPR011006">
    <property type="entry name" value="CheY-like_superfamily"/>
</dbReference>
<reference evidence="10" key="1">
    <citation type="journal article" name="DNA Res.">
        <title>The physiological potential of anammox bacteria as revealed by their core genome structure.</title>
        <authorList>
            <person name="Okubo T."/>
            <person name="Toyoda A."/>
            <person name="Fukuhara K."/>
            <person name="Uchiyama I."/>
            <person name="Harigaya Y."/>
            <person name="Kuroiwa M."/>
            <person name="Suzuki T."/>
            <person name="Murakami Y."/>
            <person name="Suwa Y."/>
            <person name="Takami H."/>
        </authorList>
    </citation>
    <scope>NUCLEOTIDE SEQUENCE</scope>
    <source>
        <strain evidence="10">317325-3</strain>
    </source>
</reference>
<feature type="domain" description="PAC" evidence="9">
    <location>
        <begin position="215"/>
        <end position="266"/>
    </location>
</feature>
<dbReference type="GO" id="GO:0016020">
    <property type="term" value="C:membrane"/>
    <property type="evidence" value="ECO:0007669"/>
    <property type="project" value="InterPro"/>
</dbReference>
<dbReference type="InterPro" id="IPR001789">
    <property type="entry name" value="Sig_transdc_resp-reg_receiver"/>
</dbReference>
<dbReference type="Pfam" id="PF07730">
    <property type="entry name" value="HisKA_3"/>
    <property type="match status" value="1"/>
</dbReference>
<evidence type="ECO:0000259" key="9">
    <source>
        <dbReference type="PROSITE" id="PS50113"/>
    </source>
</evidence>
<dbReference type="EMBL" id="AP021857">
    <property type="protein sequence ID" value="BBO21385.1"/>
    <property type="molecule type" value="Genomic_DNA"/>
</dbReference>